<feature type="signal peptide" evidence="1">
    <location>
        <begin position="1"/>
        <end position="21"/>
    </location>
</feature>
<dbReference type="Proteomes" id="UP000240493">
    <property type="component" value="Unassembled WGS sequence"/>
</dbReference>
<gene>
    <name evidence="2" type="ORF">M441DRAFT_368880</name>
</gene>
<accession>A0A2T3ZEM4</accession>
<keyword evidence="3" id="KW-1185">Reference proteome</keyword>
<sequence length="156" mass="15890">MFVKSSSALWLLLSASRLASASLTAQIGYFAGLVPGLPGPDPGVGCGLFAQVTDGSDTEPATFVTSGGEPTDGCPAAEQALFCGRWGCPFDMTFDGVVAVTVNSDNSGDKSISVTATGLNGPTTTVSCPWTEETLSSSDSGSLYSTWSCDLSALQQ</sequence>
<keyword evidence="1" id="KW-0732">Signal</keyword>
<reference evidence="2 3" key="1">
    <citation type="submission" date="2016-07" db="EMBL/GenBank/DDBJ databases">
        <title>Multiple horizontal gene transfer events from other fungi enriched the ability of initially mycotrophic Trichoderma (Ascomycota) to feed on dead plant biomass.</title>
        <authorList>
            <consortium name="DOE Joint Genome Institute"/>
            <person name="Aerts A."/>
            <person name="Atanasova L."/>
            <person name="Chenthamara K."/>
            <person name="Zhang J."/>
            <person name="Grujic M."/>
            <person name="Henrissat B."/>
            <person name="Kuo A."/>
            <person name="Salamov A."/>
            <person name="Lipzen A."/>
            <person name="Labutti K."/>
            <person name="Barry K."/>
            <person name="Miao Y."/>
            <person name="Rahimi M.J."/>
            <person name="Shen Q."/>
            <person name="Grigoriev I.V."/>
            <person name="Kubicek C.P."/>
            <person name="Druzhinina I.S."/>
        </authorList>
    </citation>
    <scope>NUCLEOTIDE SEQUENCE [LARGE SCALE GENOMIC DNA]</scope>
    <source>
        <strain evidence="2 3">CBS 433.97</strain>
    </source>
</reference>
<dbReference type="OrthoDB" id="5239163at2759"/>
<protein>
    <submittedName>
        <fullName evidence="2">Uncharacterized protein</fullName>
    </submittedName>
</protein>
<dbReference type="AlphaFoldDB" id="A0A2T3ZEM4"/>
<name>A0A2T3ZEM4_TRIA4</name>
<organism evidence="2 3">
    <name type="scientific">Trichoderma asperellum (strain ATCC 204424 / CBS 433.97 / NBRC 101777)</name>
    <dbReference type="NCBI Taxonomy" id="1042311"/>
    <lineage>
        <taxon>Eukaryota</taxon>
        <taxon>Fungi</taxon>
        <taxon>Dikarya</taxon>
        <taxon>Ascomycota</taxon>
        <taxon>Pezizomycotina</taxon>
        <taxon>Sordariomycetes</taxon>
        <taxon>Hypocreomycetidae</taxon>
        <taxon>Hypocreales</taxon>
        <taxon>Hypocreaceae</taxon>
        <taxon>Trichoderma</taxon>
    </lineage>
</organism>
<evidence type="ECO:0000256" key="1">
    <source>
        <dbReference type="SAM" id="SignalP"/>
    </source>
</evidence>
<proteinExistence type="predicted"/>
<dbReference type="EMBL" id="KZ679259">
    <property type="protein sequence ID" value="PTB43258.1"/>
    <property type="molecule type" value="Genomic_DNA"/>
</dbReference>
<evidence type="ECO:0000313" key="3">
    <source>
        <dbReference type="Proteomes" id="UP000240493"/>
    </source>
</evidence>
<feature type="chain" id="PRO_5015761558" evidence="1">
    <location>
        <begin position="22"/>
        <end position="156"/>
    </location>
</feature>
<evidence type="ECO:0000313" key="2">
    <source>
        <dbReference type="EMBL" id="PTB43258.1"/>
    </source>
</evidence>